<reference evidence="2" key="1">
    <citation type="journal article" date="2013" name="Nature">
        <title>Pan genome of the phytoplankton Emiliania underpins its global distribution.</title>
        <authorList>
            <person name="Read B.A."/>
            <person name="Kegel J."/>
            <person name="Klute M.J."/>
            <person name="Kuo A."/>
            <person name="Lefebvre S.C."/>
            <person name="Maumus F."/>
            <person name="Mayer C."/>
            <person name="Miller J."/>
            <person name="Monier A."/>
            <person name="Salamov A."/>
            <person name="Young J."/>
            <person name="Aguilar M."/>
            <person name="Claverie J.M."/>
            <person name="Frickenhaus S."/>
            <person name="Gonzalez K."/>
            <person name="Herman E.K."/>
            <person name="Lin Y.C."/>
            <person name="Napier J."/>
            <person name="Ogata H."/>
            <person name="Sarno A.F."/>
            <person name="Shmutz J."/>
            <person name="Schroeder D."/>
            <person name="de Vargas C."/>
            <person name="Verret F."/>
            <person name="von Dassow P."/>
            <person name="Valentin K."/>
            <person name="Van de Peer Y."/>
            <person name="Wheeler G."/>
            <person name="Dacks J.B."/>
            <person name="Delwiche C.F."/>
            <person name="Dyhrman S.T."/>
            <person name="Glockner G."/>
            <person name="John U."/>
            <person name="Richards T."/>
            <person name="Worden A.Z."/>
            <person name="Zhang X."/>
            <person name="Grigoriev I.V."/>
            <person name="Allen A.E."/>
            <person name="Bidle K."/>
            <person name="Borodovsky M."/>
            <person name="Bowler C."/>
            <person name="Brownlee C."/>
            <person name="Cock J.M."/>
            <person name="Elias M."/>
            <person name="Gladyshev V.N."/>
            <person name="Groth M."/>
            <person name="Guda C."/>
            <person name="Hadaegh A."/>
            <person name="Iglesias-Rodriguez M.D."/>
            <person name="Jenkins J."/>
            <person name="Jones B.M."/>
            <person name="Lawson T."/>
            <person name="Leese F."/>
            <person name="Lindquist E."/>
            <person name="Lobanov A."/>
            <person name="Lomsadze A."/>
            <person name="Malik S.B."/>
            <person name="Marsh M.E."/>
            <person name="Mackinder L."/>
            <person name="Mock T."/>
            <person name="Mueller-Roeber B."/>
            <person name="Pagarete A."/>
            <person name="Parker M."/>
            <person name="Probert I."/>
            <person name="Quesneville H."/>
            <person name="Raines C."/>
            <person name="Rensing S.A."/>
            <person name="Riano-Pachon D.M."/>
            <person name="Richier S."/>
            <person name="Rokitta S."/>
            <person name="Shiraiwa Y."/>
            <person name="Soanes D.M."/>
            <person name="van der Giezen M."/>
            <person name="Wahlund T.M."/>
            <person name="Williams B."/>
            <person name="Wilson W."/>
            <person name="Wolfe G."/>
            <person name="Wurch L.L."/>
        </authorList>
    </citation>
    <scope>NUCLEOTIDE SEQUENCE</scope>
</reference>
<dbReference type="GeneID" id="17270849"/>
<dbReference type="KEGG" id="ehx:EMIHUDRAFT_254647"/>
<accession>A0A0D3JP67</accession>
<dbReference type="AlphaFoldDB" id="A0A0D3JP67"/>
<evidence type="ECO:0000313" key="1">
    <source>
        <dbReference type="EnsemblProtists" id="EOD25302"/>
    </source>
</evidence>
<name>A0A0D3JP67_EMIH1</name>
<proteinExistence type="predicted"/>
<keyword evidence="2" id="KW-1185">Reference proteome</keyword>
<dbReference type="HOGENOM" id="CLU_2431607_0_0_1"/>
<dbReference type="EnsemblProtists" id="EOD25302">
    <property type="protein sequence ID" value="EOD25302"/>
    <property type="gene ID" value="EMIHUDRAFT_254647"/>
</dbReference>
<organism evidence="1 2">
    <name type="scientific">Emiliania huxleyi (strain CCMP1516)</name>
    <dbReference type="NCBI Taxonomy" id="280463"/>
    <lineage>
        <taxon>Eukaryota</taxon>
        <taxon>Haptista</taxon>
        <taxon>Haptophyta</taxon>
        <taxon>Prymnesiophyceae</taxon>
        <taxon>Isochrysidales</taxon>
        <taxon>Noelaerhabdaceae</taxon>
        <taxon>Emiliania</taxon>
    </lineage>
</organism>
<reference evidence="1" key="2">
    <citation type="submission" date="2024-10" db="UniProtKB">
        <authorList>
            <consortium name="EnsemblProtists"/>
        </authorList>
    </citation>
    <scope>IDENTIFICATION</scope>
</reference>
<dbReference type="PaxDb" id="2903-EOD25302"/>
<dbReference type="Proteomes" id="UP000013827">
    <property type="component" value="Unassembled WGS sequence"/>
</dbReference>
<evidence type="ECO:0000313" key="2">
    <source>
        <dbReference type="Proteomes" id="UP000013827"/>
    </source>
</evidence>
<protein>
    <submittedName>
        <fullName evidence="1">Uncharacterized protein</fullName>
    </submittedName>
</protein>
<dbReference type="RefSeq" id="XP_005777731.1">
    <property type="nucleotide sequence ID" value="XM_005777674.1"/>
</dbReference>
<sequence>MSAEAERRPAQAGEALAADIAGRAGRRDASGAIALAAAMSASRTQYRREMDEWPSLAQSALTSKHDDGCPLKPVAGSEGLQEFICAVSTGS</sequence>